<dbReference type="InterPro" id="IPR010982">
    <property type="entry name" value="Lambda_DNA-bd_dom_sf"/>
</dbReference>
<evidence type="ECO:0000256" key="2">
    <source>
        <dbReference type="ARBA" id="ARBA00023125"/>
    </source>
</evidence>
<dbReference type="Proteomes" id="UP001445472">
    <property type="component" value="Unassembled WGS sequence"/>
</dbReference>
<keyword evidence="6" id="KW-1185">Reference proteome</keyword>
<sequence>METIVDVSQLAGVSTSTVSHVLNATRPVREDTRSRVQAAIRATGYRRDSVARAMRRSRTDSIGLVVSDVTSCGCRD</sequence>
<feature type="domain" description="HTH lacI-type" evidence="4">
    <location>
        <begin position="3"/>
        <end position="56"/>
    </location>
</feature>
<keyword evidence="2 5" id="KW-0238">DNA-binding</keyword>
<dbReference type="GO" id="GO:0003677">
    <property type="term" value="F:DNA binding"/>
    <property type="evidence" value="ECO:0007669"/>
    <property type="project" value="UniProtKB-KW"/>
</dbReference>
<accession>A0ABV1UNF7</accession>
<reference evidence="5 6" key="1">
    <citation type="submission" date="2024-06" db="EMBL/GenBank/DDBJ databases">
        <title>The Natural Products Discovery Center: Release of the First 8490 Sequenced Strains for Exploring Actinobacteria Biosynthetic Diversity.</title>
        <authorList>
            <person name="Kalkreuter E."/>
            <person name="Kautsar S.A."/>
            <person name="Yang D."/>
            <person name="Bader C.D."/>
            <person name="Teijaro C.N."/>
            <person name="Fluegel L."/>
            <person name="Davis C.M."/>
            <person name="Simpson J.R."/>
            <person name="Lauterbach L."/>
            <person name="Steele A.D."/>
            <person name="Gui C."/>
            <person name="Meng S."/>
            <person name="Li G."/>
            <person name="Viehrig K."/>
            <person name="Ye F."/>
            <person name="Su P."/>
            <person name="Kiefer A.F."/>
            <person name="Nichols A."/>
            <person name="Cepeda A.J."/>
            <person name="Yan W."/>
            <person name="Fan B."/>
            <person name="Jiang Y."/>
            <person name="Adhikari A."/>
            <person name="Zheng C.-J."/>
            <person name="Schuster L."/>
            <person name="Cowan T.M."/>
            <person name="Smanski M.J."/>
            <person name="Chevrette M.G."/>
            <person name="De Carvalho L.P.S."/>
            <person name="Shen B."/>
        </authorList>
    </citation>
    <scope>NUCLEOTIDE SEQUENCE [LARGE SCALE GENOMIC DNA]</scope>
    <source>
        <strain evidence="5 6">NPDC000837</strain>
    </source>
</reference>
<dbReference type="InterPro" id="IPR000843">
    <property type="entry name" value="HTH_LacI"/>
</dbReference>
<dbReference type="SMART" id="SM00354">
    <property type="entry name" value="HTH_LACI"/>
    <property type="match status" value="1"/>
</dbReference>
<keyword evidence="3" id="KW-0804">Transcription</keyword>
<dbReference type="Gene3D" id="1.10.260.40">
    <property type="entry name" value="lambda repressor-like DNA-binding domains"/>
    <property type="match status" value="1"/>
</dbReference>
<proteinExistence type="predicted"/>
<dbReference type="EMBL" id="JBEPBX010000001">
    <property type="protein sequence ID" value="MER6611885.1"/>
    <property type="molecule type" value="Genomic_DNA"/>
</dbReference>
<dbReference type="PANTHER" id="PTHR30146">
    <property type="entry name" value="LACI-RELATED TRANSCRIPTIONAL REPRESSOR"/>
    <property type="match status" value="1"/>
</dbReference>
<dbReference type="CDD" id="cd01392">
    <property type="entry name" value="HTH_LacI"/>
    <property type="match status" value="1"/>
</dbReference>
<dbReference type="RefSeq" id="WP_351974423.1">
    <property type="nucleotide sequence ID" value="NZ_JBEPBX010000001.1"/>
</dbReference>
<name>A0ABV1UNF7_9ACTN</name>
<gene>
    <name evidence="5" type="ORF">ABT276_00360</name>
</gene>
<dbReference type="SUPFAM" id="SSF47413">
    <property type="entry name" value="lambda repressor-like DNA-binding domains"/>
    <property type="match status" value="1"/>
</dbReference>
<evidence type="ECO:0000259" key="4">
    <source>
        <dbReference type="PROSITE" id="PS50932"/>
    </source>
</evidence>
<dbReference type="PROSITE" id="PS50932">
    <property type="entry name" value="HTH_LACI_2"/>
    <property type="match status" value="1"/>
</dbReference>
<evidence type="ECO:0000256" key="3">
    <source>
        <dbReference type="ARBA" id="ARBA00023163"/>
    </source>
</evidence>
<evidence type="ECO:0000256" key="1">
    <source>
        <dbReference type="ARBA" id="ARBA00023015"/>
    </source>
</evidence>
<comment type="caution">
    <text evidence="5">The sequence shown here is derived from an EMBL/GenBank/DDBJ whole genome shotgun (WGS) entry which is preliminary data.</text>
</comment>
<evidence type="ECO:0000313" key="5">
    <source>
        <dbReference type="EMBL" id="MER6611885.1"/>
    </source>
</evidence>
<protein>
    <submittedName>
        <fullName evidence="5">LacI family DNA-binding transcriptional regulator</fullName>
    </submittedName>
</protein>
<dbReference type="PRINTS" id="PR00036">
    <property type="entry name" value="HTHLACI"/>
</dbReference>
<dbReference type="Pfam" id="PF00356">
    <property type="entry name" value="LacI"/>
    <property type="match status" value="1"/>
</dbReference>
<dbReference type="PANTHER" id="PTHR30146:SF148">
    <property type="entry name" value="HTH-TYPE TRANSCRIPTIONAL REPRESSOR PURR-RELATED"/>
    <property type="match status" value="1"/>
</dbReference>
<evidence type="ECO:0000313" key="6">
    <source>
        <dbReference type="Proteomes" id="UP001445472"/>
    </source>
</evidence>
<keyword evidence="1" id="KW-0805">Transcription regulation</keyword>
<organism evidence="5 6">
    <name type="scientific">Streptomyces xantholiticus</name>
    <dbReference type="NCBI Taxonomy" id="68285"/>
    <lineage>
        <taxon>Bacteria</taxon>
        <taxon>Bacillati</taxon>
        <taxon>Actinomycetota</taxon>
        <taxon>Actinomycetes</taxon>
        <taxon>Kitasatosporales</taxon>
        <taxon>Streptomycetaceae</taxon>
        <taxon>Streptomyces</taxon>
    </lineage>
</organism>